<dbReference type="InterPro" id="IPR004299">
    <property type="entry name" value="MBOAT_fam"/>
</dbReference>
<feature type="transmembrane region" description="Helical" evidence="8">
    <location>
        <begin position="84"/>
        <end position="103"/>
    </location>
</feature>
<feature type="transmembrane region" description="Helical" evidence="8">
    <location>
        <begin position="123"/>
        <end position="145"/>
    </location>
</feature>
<keyword evidence="7" id="KW-0808">Transferase</keyword>
<keyword evidence="4 8" id="KW-0812">Transmembrane</keyword>
<evidence type="ECO:0000256" key="7">
    <source>
        <dbReference type="PIRNR" id="PIRNR016636"/>
    </source>
</evidence>
<feature type="transmembrane region" description="Helical" evidence="8">
    <location>
        <begin position="428"/>
        <end position="447"/>
    </location>
</feature>
<feature type="transmembrane region" description="Helical" evidence="8">
    <location>
        <begin position="459"/>
        <end position="479"/>
    </location>
</feature>
<feature type="transmembrane region" description="Helical" evidence="8">
    <location>
        <begin position="231"/>
        <end position="249"/>
    </location>
</feature>
<comment type="similarity">
    <text evidence="2 7">Belongs to the membrane-bound acyltransferase family.</text>
</comment>
<feature type="transmembrane region" description="Helical" evidence="8">
    <location>
        <begin position="316"/>
        <end position="337"/>
    </location>
</feature>
<keyword evidence="5 8" id="KW-1133">Transmembrane helix</keyword>
<dbReference type="PIRSF" id="PIRSF500217">
    <property type="entry name" value="AlgI"/>
    <property type="match status" value="1"/>
</dbReference>
<feature type="transmembrane region" description="Helical" evidence="8">
    <location>
        <begin position="46"/>
        <end position="64"/>
    </location>
</feature>
<evidence type="ECO:0000313" key="9">
    <source>
        <dbReference type="EMBL" id="MBC5730556.1"/>
    </source>
</evidence>
<dbReference type="PIRSF" id="PIRSF016636">
    <property type="entry name" value="AlgI_DltB"/>
    <property type="match status" value="1"/>
</dbReference>
<feature type="transmembrane region" description="Helical" evidence="8">
    <location>
        <begin position="7"/>
        <end position="26"/>
    </location>
</feature>
<dbReference type="InterPro" id="IPR028362">
    <property type="entry name" value="AlgI"/>
</dbReference>
<comment type="subcellular location">
    <subcellularLocation>
        <location evidence="1">Cell membrane</location>
        <topology evidence="1">Multi-pass membrane protein</topology>
    </subcellularLocation>
</comment>
<comment type="caution">
    <text evidence="9">The sequence shown here is derived from an EMBL/GenBank/DDBJ whole genome shotgun (WGS) entry which is preliminary data.</text>
</comment>
<dbReference type="RefSeq" id="WP_186963439.1">
    <property type="nucleotide sequence ID" value="NZ_JACOPR010000003.1"/>
</dbReference>
<organism evidence="9 10">
    <name type="scientific">Pseudoflavonifractor hominis</name>
    <dbReference type="NCBI Taxonomy" id="2763059"/>
    <lineage>
        <taxon>Bacteria</taxon>
        <taxon>Bacillati</taxon>
        <taxon>Bacillota</taxon>
        <taxon>Clostridia</taxon>
        <taxon>Eubacteriales</taxon>
        <taxon>Oscillospiraceae</taxon>
        <taxon>Pseudoflavonifractor</taxon>
    </lineage>
</organism>
<accession>A0ABR7HT07</accession>
<sequence length="493" mass="56848">MLFNSLDFLIFFPIVTLAYFLLPHRVRWVWLLAASYYFYMCWNPRYALLMALSTGITFVSGLLLQRAGQVEDGEKRRRLRRLWVTLSFLSNLAILFFFKYWGFFWDNVEALFALGGIGLHKPVFDVILPVGISFYTFQALSYTMDVYRGEVEAEKNFFRYALFVSFFPQLVAGPIERSKNLLHQVHEEHTFDPLRARDGLLLMLWGLFEKMVVADRVSIVVDQIFDHYQEMPAWAIVLGTVLFAFQIYCDFGGYSNIAIGAAKVMGFSLMENFRQPYLSKSCGEFWRRWHISLSTWFRDYLYIPLGGNRKGKRRKYFNNLVTFLASGLWHGASWNYVVWGGLNGVYQVVGEILRPARERLCAAFKIDRSGRLWQVLRVGITFVLIDFAWLFFRAPSFSTAVDMLRVLLAGGAAVGEGFTLGLEGAELRLMFLSILVLMAVDLCNNAGVELRRGLVRLPLPVRWVCYLLAVYVILIFGIYGPGFSASQFIYFQF</sequence>
<feature type="transmembrane region" description="Helical" evidence="8">
    <location>
        <begin position="404"/>
        <end position="422"/>
    </location>
</feature>
<dbReference type="InterPro" id="IPR051085">
    <property type="entry name" value="MB_O-acyltransferase"/>
</dbReference>
<protein>
    <submittedName>
        <fullName evidence="9">MBOAT family protein</fullName>
    </submittedName>
</protein>
<name>A0ABR7HT07_9FIRM</name>
<evidence type="ECO:0000256" key="8">
    <source>
        <dbReference type="SAM" id="Phobius"/>
    </source>
</evidence>
<feature type="transmembrane region" description="Helical" evidence="8">
    <location>
        <begin position="372"/>
        <end position="392"/>
    </location>
</feature>
<gene>
    <name evidence="9" type="ORF">H8S34_06875</name>
</gene>
<reference evidence="9 10" key="1">
    <citation type="submission" date="2020-08" db="EMBL/GenBank/DDBJ databases">
        <title>Genome public.</title>
        <authorList>
            <person name="Liu C."/>
            <person name="Sun Q."/>
        </authorList>
    </citation>
    <scope>NUCLEOTIDE SEQUENCE [LARGE SCALE GENOMIC DNA]</scope>
    <source>
        <strain evidence="9 10">New-38</strain>
    </source>
</reference>
<keyword evidence="10" id="KW-1185">Reference proteome</keyword>
<keyword evidence="6 7" id="KW-0472">Membrane</keyword>
<dbReference type="InterPro" id="IPR024194">
    <property type="entry name" value="Ac/AlaTfrase_AlgI/DltB"/>
</dbReference>
<proteinExistence type="inferred from homology"/>
<dbReference type="PANTHER" id="PTHR13285:SF18">
    <property type="entry name" value="PROTEIN-CYSTEINE N-PALMITOYLTRANSFERASE RASP"/>
    <property type="match status" value="1"/>
</dbReference>
<dbReference type="Proteomes" id="UP000660021">
    <property type="component" value="Unassembled WGS sequence"/>
</dbReference>
<evidence type="ECO:0000256" key="1">
    <source>
        <dbReference type="ARBA" id="ARBA00004651"/>
    </source>
</evidence>
<evidence type="ECO:0000256" key="2">
    <source>
        <dbReference type="ARBA" id="ARBA00010323"/>
    </source>
</evidence>
<evidence type="ECO:0000313" key="10">
    <source>
        <dbReference type="Proteomes" id="UP000660021"/>
    </source>
</evidence>
<evidence type="ECO:0000256" key="6">
    <source>
        <dbReference type="ARBA" id="ARBA00023136"/>
    </source>
</evidence>
<dbReference type="PANTHER" id="PTHR13285">
    <property type="entry name" value="ACYLTRANSFERASE"/>
    <property type="match status" value="1"/>
</dbReference>
<keyword evidence="7" id="KW-0012">Acyltransferase</keyword>
<keyword evidence="3 7" id="KW-1003">Cell membrane</keyword>
<dbReference type="EMBL" id="JACOPR010000003">
    <property type="protein sequence ID" value="MBC5730556.1"/>
    <property type="molecule type" value="Genomic_DNA"/>
</dbReference>
<feature type="transmembrane region" description="Helical" evidence="8">
    <location>
        <begin position="157"/>
        <end position="175"/>
    </location>
</feature>
<evidence type="ECO:0000256" key="4">
    <source>
        <dbReference type="ARBA" id="ARBA00022692"/>
    </source>
</evidence>
<evidence type="ECO:0000256" key="3">
    <source>
        <dbReference type="ARBA" id="ARBA00022475"/>
    </source>
</evidence>
<dbReference type="Pfam" id="PF03062">
    <property type="entry name" value="MBOAT"/>
    <property type="match status" value="1"/>
</dbReference>
<evidence type="ECO:0000256" key="5">
    <source>
        <dbReference type="ARBA" id="ARBA00022989"/>
    </source>
</evidence>